<evidence type="ECO:0000256" key="6">
    <source>
        <dbReference type="ARBA" id="ARBA00022695"/>
    </source>
</evidence>
<dbReference type="Pfam" id="PF06574">
    <property type="entry name" value="FAD_syn"/>
    <property type="match status" value="1"/>
</dbReference>
<comment type="pathway">
    <text evidence="1">Cofactor biosynthesis; FAD biosynthesis; FAD from FMN: step 1/1.</text>
</comment>
<evidence type="ECO:0000256" key="8">
    <source>
        <dbReference type="ARBA" id="ARBA00022827"/>
    </source>
</evidence>
<gene>
    <name evidence="12" type="ORF">SPACI_037900</name>
</gene>
<evidence type="ECO:0000313" key="13">
    <source>
        <dbReference type="Proteomes" id="UP000216052"/>
    </source>
</evidence>
<keyword evidence="9" id="KW-0067">ATP-binding</keyword>
<evidence type="ECO:0000256" key="4">
    <source>
        <dbReference type="ARBA" id="ARBA00022643"/>
    </source>
</evidence>
<proteinExistence type="predicted"/>
<comment type="catalytic activity">
    <reaction evidence="10">
        <text>FMN + ATP + H(+) = FAD + diphosphate</text>
        <dbReference type="Rhea" id="RHEA:17237"/>
        <dbReference type="ChEBI" id="CHEBI:15378"/>
        <dbReference type="ChEBI" id="CHEBI:30616"/>
        <dbReference type="ChEBI" id="CHEBI:33019"/>
        <dbReference type="ChEBI" id="CHEBI:57692"/>
        <dbReference type="ChEBI" id="CHEBI:58210"/>
        <dbReference type="EC" id="2.7.7.2"/>
    </reaction>
</comment>
<keyword evidence="4" id="KW-0288">FMN</keyword>
<dbReference type="EC" id="2.7.7.2" evidence="2"/>
<keyword evidence="3" id="KW-0285">Flavoprotein</keyword>
<dbReference type="Proteomes" id="UP000216052">
    <property type="component" value="Chromosome"/>
</dbReference>
<keyword evidence="7" id="KW-0547">Nucleotide-binding</keyword>
<dbReference type="InterPro" id="IPR014729">
    <property type="entry name" value="Rossmann-like_a/b/a_fold"/>
</dbReference>
<name>A0ABZ3J6D4_SPOA4</name>
<dbReference type="Gene3D" id="3.40.50.620">
    <property type="entry name" value="HUPs"/>
    <property type="match status" value="1"/>
</dbReference>
<evidence type="ECO:0000259" key="11">
    <source>
        <dbReference type="Pfam" id="PF06574"/>
    </source>
</evidence>
<protein>
    <recommendedName>
        <fullName evidence="2">FAD synthase</fullName>
        <ecNumber evidence="2">2.7.7.2</ecNumber>
    </recommendedName>
</protein>
<keyword evidence="8" id="KW-0274">FAD</keyword>
<evidence type="ECO:0000256" key="7">
    <source>
        <dbReference type="ARBA" id="ARBA00022741"/>
    </source>
</evidence>
<reference evidence="12" key="1">
    <citation type="submission" date="2024-05" db="EMBL/GenBank/DDBJ databases">
        <title>Isolation and characterization of Sporomusa carbonis sp. nov., a carboxydotrophic hydrogenogen in the genus of Sporomusa isolated from a charcoal burning pile.</title>
        <authorList>
            <person name="Boeer T."/>
            <person name="Rosenbaum F."/>
            <person name="Eysell L."/>
            <person name="Mueller V."/>
            <person name="Daniel R."/>
            <person name="Poehlein A."/>
        </authorList>
    </citation>
    <scope>NUCLEOTIDE SEQUENCE [LARGE SCALE GENOMIC DNA]</scope>
    <source>
        <strain evidence="12">DSM 3132</strain>
    </source>
</reference>
<dbReference type="SUPFAM" id="SSF52374">
    <property type="entry name" value="Nucleotidylyl transferase"/>
    <property type="match status" value="1"/>
</dbReference>
<keyword evidence="5" id="KW-0808">Transferase</keyword>
<evidence type="ECO:0000256" key="2">
    <source>
        <dbReference type="ARBA" id="ARBA00012393"/>
    </source>
</evidence>
<evidence type="ECO:0000256" key="10">
    <source>
        <dbReference type="ARBA" id="ARBA00049494"/>
    </source>
</evidence>
<organism evidence="12 13">
    <name type="scientific">Sporomusa acidovorans (strain ATCC 49682 / DSM 3132 / Mol)</name>
    <dbReference type="NCBI Taxonomy" id="1123286"/>
    <lineage>
        <taxon>Bacteria</taxon>
        <taxon>Bacillati</taxon>
        <taxon>Bacillota</taxon>
        <taxon>Negativicutes</taxon>
        <taxon>Selenomonadales</taxon>
        <taxon>Sporomusaceae</taxon>
        <taxon>Sporomusa</taxon>
    </lineage>
</organism>
<accession>A0ABZ3J6D4</accession>
<dbReference type="InterPro" id="IPR015864">
    <property type="entry name" value="FAD_synthase"/>
</dbReference>
<evidence type="ECO:0000256" key="9">
    <source>
        <dbReference type="ARBA" id="ARBA00022840"/>
    </source>
</evidence>
<evidence type="ECO:0000256" key="1">
    <source>
        <dbReference type="ARBA" id="ARBA00004726"/>
    </source>
</evidence>
<evidence type="ECO:0000313" key="12">
    <source>
        <dbReference type="EMBL" id="XFO73683.1"/>
    </source>
</evidence>
<keyword evidence="13" id="KW-1185">Reference proteome</keyword>
<keyword evidence="6" id="KW-0548">Nucleotidyltransferase</keyword>
<sequence length="107" mass="12335">MNIPFTQQLSTIAPEKFIKLLCDNINPEVIVVGPNFSFGYKGRGSPKTLVAFEKLYRFKTEISEFVLINKTIVSSTLIRKLIAEGQYMQVERFWGRAFHPEVKFAVY</sequence>
<evidence type="ECO:0000256" key="3">
    <source>
        <dbReference type="ARBA" id="ARBA00022630"/>
    </source>
</evidence>
<dbReference type="EMBL" id="CP155571">
    <property type="protein sequence ID" value="XFO73683.1"/>
    <property type="molecule type" value="Genomic_DNA"/>
</dbReference>
<evidence type="ECO:0000256" key="5">
    <source>
        <dbReference type="ARBA" id="ARBA00022679"/>
    </source>
</evidence>
<feature type="domain" description="FAD synthetase" evidence="11">
    <location>
        <begin position="3"/>
        <end position="76"/>
    </location>
</feature>